<reference evidence="1" key="2">
    <citation type="journal article" date="2015" name="Fish Shellfish Immunol.">
        <title>Early steps in the European eel (Anguilla anguilla)-Vibrio vulnificus interaction in the gills: Role of the RtxA13 toxin.</title>
        <authorList>
            <person name="Callol A."/>
            <person name="Pajuelo D."/>
            <person name="Ebbesson L."/>
            <person name="Teles M."/>
            <person name="MacKenzie S."/>
            <person name="Amaro C."/>
        </authorList>
    </citation>
    <scope>NUCLEOTIDE SEQUENCE</scope>
</reference>
<name>A0A0E9TT30_ANGAN</name>
<evidence type="ECO:0000313" key="1">
    <source>
        <dbReference type="EMBL" id="JAH56060.1"/>
    </source>
</evidence>
<dbReference type="AlphaFoldDB" id="A0A0E9TT30"/>
<reference evidence="1" key="1">
    <citation type="submission" date="2014-11" db="EMBL/GenBank/DDBJ databases">
        <authorList>
            <person name="Amaro Gonzalez C."/>
        </authorList>
    </citation>
    <scope>NUCLEOTIDE SEQUENCE</scope>
</reference>
<sequence length="17" mass="2039">MNVPLFQLTDSINMRLF</sequence>
<protein>
    <submittedName>
        <fullName evidence="1">Uncharacterized protein</fullName>
    </submittedName>
</protein>
<proteinExistence type="predicted"/>
<organism evidence="1">
    <name type="scientific">Anguilla anguilla</name>
    <name type="common">European freshwater eel</name>
    <name type="synonym">Muraena anguilla</name>
    <dbReference type="NCBI Taxonomy" id="7936"/>
    <lineage>
        <taxon>Eukaryota</taxon>
        <taxon>Metazoa</taxon>
        <taxon>Chordata</taxon>
        <taxon>Craniata</taxon>
        <taxon>Vertebrata</taxon>
        <taxon>Euteleostomi</taxon>
        <taxon>Actinopterygii</taxon>
        <taxon>Neopterygii</taxon>
        <taxon>Teleostei</taxon>
        <taxon>Anguilliformes</taxon>
        <taxon>Anguillidae</taxon>
        <taxon>Anguilla</taxon>
    </lineage>
</organism>
<accession>A0A0E9TT30</accession>
<dbReference type="EMBL" id="GBXM01052517">
    <property type="protein sequence ID" value="JAH56060.1"/>
    <property type="molecule type" value="Transcribed_RNA"/>
</dbReference>